<proteinExistence type="inferred from homology"/>
<dbReference type="PANTHER" id="PTHR45953">
    <property type="entry name" value="IDURONATE 2-SULFATASE"/>
    <property type="match status" value="1"/>
</dbReference>
<reference evidence="9" key="1">
    <citation type="submission" date="2022-11" db="EMBL/GenBank/DDBJ databases">
        <title>High-quality draft genome sequence of Galbibacter sp. strain CMA-7.</title>
        <authorList>
            <person name="Wei L."/>
            <person name="Dong C."/>
            <person name="Shao Z."/>
        </authorList>
    </citation>
    <scope>NUCLEOTIDE SEQUENCE</scope>
    <source>
        <strain evidence="9">CMA-7</strain>
    </source>
</reference>
<protein>
    <submittedName>
        <fullName evidence="9">Sulfatase</fullName>
    </submittedName>
</protein>
<comment type="cofactor">
    <cofactor evidence="1">
        <name>Ca(2+)</name>
        <dbReference type="ChEBI" id="CHEBI:29108"/>
    </cofactor>
</comment>
<evidence type="ECO:0000256" key="6">
    <source>
        <dbReference type="ARBA" id="ARBA00022837"/>
    </source>
</evidence>
<dbReference type="CDD" id="cd16030">
    <property type="entry name" value="iduronate-2-sulfatase"/>
    <property type="match status" value="1"/>
</dbReference>
<keyword evidence="3" id="KW-0479">Metal-binding</keyword>
<keyword evidence="6" id="KW-0106">Calcium</keyword>
<evidence type="ECO:0000256" key="1">
    <source>
        <dbReference type="ARBA" id="ARBA00001913"/>
    </source>
</evidence>
<dbReference type="SUPFAM" id="SSF53649">
    <property type="entry name" value="Alkaline phosphatase-like"/>
    <property type="match status" value="1"/>
</dbReference>
<evidence type="ECO:0000313" key="9">
    <source>
        <dbReference type="EMBL" id="MDG3584668.1"/>
    </source>
</evidence>
<organism evidence="9 10">
    <name type="scientific">Galbibacter pacificus</name>
    <dbReference type="NCBI Taxonomy" id="2996052"/>
    <lineage>
        <taxon>Bacteria</taxon>
        <taxon>Pseudomonadati</taxon>
        <taxon>Bacteroidota</taxon>
        <taxon>Flavobacteriia</taxon>
        <taxon>Flavobacteriales</taxon>
        <taxon>Flavobacteriaceae</taxon>
        <taxon>Galbibacter</taxon>
    </lineage>
</organism>
<dbReference type="Pfam" id="PF00884">
    <property type="entry name" value="Sulfatase"/>
    <property type="match status" value="1"/>
</dbReference>
<keyword evidence="4 7" id="KW-0732">Signal</keyword>
<dbReference type="InterPro" id="IPR000917">
    <property type="entry name" value="Sulfatase_N"/>
</dbReference>
<dbReference type="PANTHER" id="PTHR45953:SF1">
    <property type="entry name" value="IDURONATE 2-SULFATASE"/>
    <property type="match status" value="1"/>
</dbReference>
<dbReference type="Proteomes" id="UP001153642">
    <property type="component" value="Unassembled WGS sequence"/>
</dbReference>
<evidence type="ECO:0000256" key="3">
    <source>
        <dbReference type="ARBA" id="ARBA00022723"/>
    </source>
</evidence>
<dbReference type="InterPro" id="IPR017850">
    <property type="entry name" value="Alkaline_phosphatase_core_sf"/>
</dbReference>
<evidence type="ECO:0000259" key="8">
    <source>
        <dbReference type="Pfam" id="PF00884"/>
    </source>
</evidence>
<keyword evidence="10" id="KW-1185">Reference proteome</keyword>
<dbReference type="Gene3D" id="3.40.720.10">
    <property type="entry name" value="Alkaline Phosphatase, subunit A"/>
    <property type="match status" value="1"/>
</dbReference>
<evidence type="ECO:0000256" key="7">
    <source>
        <dbReference type="SAM" id="SignalP"/>
    </source>
</evidence>
<dbReference type="RefSeq" id="WP_277898426.1">
    <property type="nucleotide sequence ID" value="NZ_JAPMUA010000001.1"/>
</dbReference>
<evidence type="ECO:0000256" key="2">
    <source>
        <dbReference type="ARBA" id="ARBA00008779"/>
    </source>
</evidence>
<keyword evidence="5" id="KW-0378">Hydrolase</keyword>
<feature type="domain" description="Sulfatase N-terminal" evidence="8">
    <location>
        <begin position="26"/>
        <end position="393"/>
    </location>
</feature>
<comment type="caution">
    <text evidence="9">The sequence shown here is derived from an EMBL/GenBank/DDBJ whole genome shotgun (WGS) entry which is preliminary data.</text>
</comment>
<evidence type="ECO:0000313" key="10">
    <source>
        <dbReference type="Proteomes" id="UP001153642"/>
    </source>
</evidence>
<dbReference type="InterPro" id="IPR035874">
    <property type="entry name" value="IDS"/>
</dbReference>
<gene>
    <name evidence="9" type="ORF">OSR52_02225</name>
</gene>
<feature type="chain" id="PRO_5047412884" evidence="7">
    <location>
        <begin position="21"/>
        <end position="491"/>
    </location>
</feature>
<name>A0ABT6FN32_9FLAO</name>
<evidence type="ECO:0000256" key="5">
    <source>
        <dbReference type="ARBA" id="ARBA00022801"/>
    </source>
</evidence>
<dbReference type="EMBL" id="JAPMUA010000001">
    <property type="protein sequence ID" value="MDG3584668.1"/>
    <property type="molecule type" value="Genomic_DNA"/>
</dbReference>
<evidence type="ECO:0000256" key="4">
    <source>
        <dbReference type="ARBA" id="ARBA00022729"/>
    </source>
</evidence>
<comment type="similarity">
    <text evidence="2">Belongs to the sulfatase family.</text>
</comment>
<sequence>MRYLVFLAFLSFFKVFSFQAKNDTPPNVLFIFVDDLRPELGCYGTKIIKTPNIDRLASQGSVFNKHYVQVPTCGASRYALLTGLLPKAKNQLSNEAIRTYISGQPEKDTPETFIHQLRRNGYFTVGIGKISHYIDGLYGYAESSIGAKPELPYSWDKNLFDPGKWKDGWDAFFAYADGSSRITKKRQVKPYENGNVGDEGYPDGLSAKLALHQLDSLSNSKRPFFLAVGFFKPHLPFNAPKKYWNMYREDSIPLTPSPEIPEYINLASLHNSPEFNRYALGEEKPDLNTPASRAYAQKIRHAYYAAVSYMDAQVGKLIEKLKEKGLDKNTVVVLWGDHGWQLGDHRVWGKHTLFERALRSPLIIVDPRIKEQKKKIDKIVSSIDVYPTLMEMCNVEMPYKTKGRSMIGLLYQNELDKAWKEASYSYFNKGISVRVPRYRYTKYFRDEFPVVELYDHTVDPNENVNIAATKPHLVKKLDSILEEGDTGLYLK</sequence>
<feature type="signal peptide" evidence="7">
    <location>
        <begin position="1"/>
        <end position="20"/>
    </location>
</feature>
<accession>A0ABT6FN32</accession>